<sequence>MDRSATARPTARHKALYALSVAALALLLCACFGVVYSLRLHPDADRDRLLHLAYLCMAGGFLVLAAQGLLVFKKILAPMGRDAARADELAELVERLAVLDSLTQAYNRGKFEEIITRELDNVRRYGLDLSGIMLDVDGFRAINQLHGYYAGDRLLANLAHYLDAQLRSNDFLFRWHGGKFIILCPHTDIDRAAIVAEKIRMLVGHKLFGGKVRMFLSLGVVQAEEEDTAETLMQRLQAGLAASKNGGRNQVTVVRVPLFSY</sequence>
<dbReference type="SUPFAM" id="SSF55073">
    <property type="entry name" value="Nucleotide cyclase"/>
    <property type="match status" value="1"/>
</dbReference>
<evidence type="ECO:0000313" key="6">
    <source>
        <dbReference type="Proteomes" id="UP000007845"/>
    </source>
</evidence>
<dbReference type="HOGENOM" id="CLU_1076573_0_0_7"/>
<dbReference type="RefSeq" id="WP_014322481.1">
    <property type="nucleotide sequence ID" value="NC_016803.1"/>
</dbReference>
<keyword evidence="6" id="KW-1185">Reference proteome</keyword>
<evidence type="ECO:0000256" key="2">
    <source>
        <dbReference type="ARBA" id="ARBA00034247"/>
    </source>
</evidence>
<dbReference type="KEGG" id="ddn:DND132_1848"/>
<dbReference type="NCBIfam" id="TIGR00254">
    <property type="entry name" value="GGDEF"/>
    <property type="match status" value="1"/>
</dbReference>
<feature type="domain" description="GGDEF" evidence="4">
    <location>
        <begin position="127"/>
        <end position="256"/>
    </location>
</feature>
<feature type="transmembrane region" description="Helical" evidence="3">
    <location>
        <begin position="16"/>
        <end position="38"/>
    </location>
</feature>
<dbReference type="SMART" id="SM00267">
    <property type="entry name" value="GGDEF"/>
    <property type="match status" value="1"/>
</dbReference>
<gene>
    <name evidence="5" type="ORF">DND132_1848</name>
</gene>
<organism evidence="5 6">
    <name type="scientific">Pseudodesulfovibrio mercurii</name>
    <dbReference type="NCBI Taxonomy" id="641491"/>
    <lineage>
        <taxon>Bacteria</taxon>
        <taxon>Pseudomonadati</taxon>
        <taxon>Thermodesulfobacteriota</taxon>
        <taxon>Desulfovibrionia</taxon>
        <taxon>Desulfovibrionales</taxon>
        <taxon>Desulfovibrionaceae</taxon>
    </lineage>
</organism>
<dbReference type="PANTHER" id="PTHR45138">
    <property type="entry name" value="REGULATORY COMPONENTS OF SENSORY TRANSDUCTION SYSTEM"/>
    <property type="match status" value="1"/>
</dbReference>
<dbReference type="InterPro" id="IPR029787">
    <property type="entry name" value="Nucleotide_cyclase"/>
</dbReference>
<comment type="catalytic activity">
    <reaction evidence="2">
        <text>2 GTP = 3',3'-c-di-GMP + 2 diphosphate</text>
        <dbReference type="Rhea" id="RHEA:24898"/>
        <dbReference type="ChEBI" id="CHEBI:33019"/>
        <dbReference type="ChEBI" id="CHEBI:37565"/>
        <dbReference type="ChEBI" id="CHEBI:58805"/>
        <dbReference type="EC" id="2.7.7.65"/>
    </reaction>
</comment>
<name>F0JGD7_9BACT</name>
<dbReference type="AlphaFoldDB" id="F0JGD7"/>
<keyword evidence="3" id="KW-0472">Membrane</keyword>
<dbReference type="Pfam" id="PF00990">
    <property type="entry name" value="GGDEF"/>
    <property type="match status" value="1"/>
</dbReference>
<dbReference type="eggNOG" id="COG3706">
    <property type="taxonomic scope" value="Bacteria"/>
</dbReference>
<dbReference type="OrthoDB" id="8554767at2"/>
<evidence type="ECO:0000256" key="1">
    <source>
        <dbReference type="ARBA" id="ARBA00012528"/>
    </source>
</evidence>
<dbReference type="InterPro" id="IPR043128">
    <property type="entry name" value="Rev_trsase/Diguanyl_cyclase"/>
</dbReference>
<dbReference type="EMBL" id="CP003220">
    <property type="protein sequence ID" value="EGB15054.1"/>
    <property type="molecule type" value="Genomic_DNA"/>
</dbReference>
<dbReference type="SMR" id="F0JGD7"/>
<accession>F0JGD7</accession>
<dbReference type="PROSITE" id="PS50887">
    <property type="entry name" value="GGDEF"/>
    <property type="match status" value="1"/>
</dbReference>
<proteinExistence type="predicted"/>
<dbReference type="PROSITE" id="PS51257">
    <property type="entry name" value="PROKAR_LIPOPROTEIN"/>
    <property type="match status" value="1"/>
</dbReference>
<dbReference type="InterPro" id="IPR050469">
    <property type="entry name" value="Diguanylate_Cyclase"/>
</dbReference>
<evidence type="ECO:0000313" key="5">
    <source>
        <dbReference type="EMBL" id="EGB15054.1"/>
    </source>
</evidence>
<dbReference type="Proteomes" id="UP000007845">
    <property type="component" value="Chromosome"/>
</dbReference>
<evidence type="ECO:0000259" key="4">
    <source>
        <dbReference type="PROSITE" id="PS50887"/>
    </source>
</evidence>
<dbReference type="PANTHER" id="PTHR45138:SF9">
    <property type="entry name" value="DIGUANYLATE CYCLASE DGCM-RELATED"/>
    <property type="match status" value="1"/>
</dbReference>
<dbReference type="EC" id="2.7.7.65" evidence="1"/>
<keyword evidence="3" id="KW-0812">Transmembrane</keyword>
<dbReference type="GO" id="GO:0052621">
    <property type="term" value="F:diguanylate cyclase activity"/>
    <property type="evidence" value="ECO:0007669"/>
    <property type="project" value="UniProtKB-EC"/>
</dbReference>
<reference evidence="5 6" key="1">
    <citation type="journal article" date="2011" name="J. Bacteriol.">
        <title>Genome sequence of the mercury-methylating strain Desulfovibrio desulfuricans ND132.</title>
        <authorList>
            <person name="Brown S.D."/>
            <person name="Gilmour C.C."/>
            <person name="Kucken A.M."/>
            <person name="Wall J.D."/>
            <person name="Elias D.A."/>
            <person name="Brandt C.C."/>
            <person name="Podar M."/>
            <person name="Chertkov O."/>
            <person name="Held B."/>
            <person name="Bruce D.C."/>
            <person name="Detter J.C."/>
            <person name="Tapia R."/>
            <person name="Han C.S."/>
            <person name="Goodwin L.A."/>
            <person name="Cheng J.F."/>
            <person name="Pitluck S."/>
            <person name="Woyke T."/>
            <person name="Mikhailova N."/>
            <person name="Ivanova N.N."/>
            <person name="Han J."/>
            <person name="Lucas S."/>
            <person name="Lapidus A.L."/>
            <person name="Land M.L."/>
            <person name="Hauser L.J."/>
            <person name="Palumbo A.V."/>
        </authorList>
    </citation>
    <scope>NUCLEOTIDE SEQUENCE [LARGE SCALE GENOMIC DNA]</scope>
    <source>
        <strain evidence="5 6">ND132</strain>
    </source>
</reference>
<dbReference type="Gene3D" id="3.30.70.270">
    <property type="match status" value="1"/>
</dbReference>
<dbReference type="STRING" id="641491.DND132_1848"/>
<feature type="transmembrane region" description="Helical" evidence="3">
    <location>
        <begin position="50"/>
        <end position="72"/>
    </location>
</feature>
<keyword evidence="3" id="KW-1133">Transmembrane helix</keyword>
<dbReference type="CDD" id="cd01949">
    <property type="entry name" value="GGDEF"/>
    <property type="match status" value="1"/>
</dbReference>
<evidence type="ECO:0000256" key="3">
    <source>
        <dbReference type="SAM" id="Phobius"/>
    </source>
</evidence>
<dbReference type="InterPro" id="IPR000160">
    <property type="entry name" value="GGDEF_dom"/>
</dbReference>
<protein>
    <recommendedName>
        <fullName evidence="1">diguanylate cyclase</fullName>
        <ecNumber evidence="1">2.7.7.65</ecNumber>
    </recommendedName>
</protein>